<dbReference type="EMBL" id="CM042051">
    <property type="protein sequence ID" value="KAI3727520.1"/>
    <property type="molecule type" value="Genomic_DNA"/>
</dbReference>
<evidence type="ECO:0000313" key="1">
    <source>
        <dbReference type="EMBL" id="KAI3727520.1"/>
    </source>
</evidence>
<accession>A0ACB9BZV3</accession>
<protein>
    <submittedName>
        <fullName evidence="1">Uncharacterized protein</fullName>
    </submittedName>
</protein>
<organism evidence="1 2">
    <name type="scientific">Arctium lappa</name>
    <name type="common">Greater burdock</name>
    <name type="synonym">Lappa major</name>
    <dbReference type="NCBI Taxonomy" id="4217"/>
    <lineage>
        <taxon>Eukaryota</taxon>
        <taxon>Viridiplantae</taxon>
        <taxon>Streptophyta</taxon>
        <taxon>Embryophyta</taxon>
        <taxon>Tracheophyta</taxon>
        <taxon>Spermatophyta</taxon>
        <taxon>Magnoliopsida</taxon>
        <taxon>eudicotyledons</taxon>
        <taxon>Gunneridae</taxon>
        <taxon>Pentapetalae</taxon>
        <taxon>asterids</taxon>
        <taxon>campanulids</taxon>
        <taxon>Asterales</taxon>
        <taxon>Asteraceae</taxon>
        <taxon>Carduoideae</taxon>
        <taxon>Cardueae</taxon>
        <taxon>Arctiinae</taxon>
        <taxon>Arctium</taxon>
    </lineage>
</organism>
<evidence type="ECO:0000313" key="2">
    <source>
        <dbReference type="Proteomes" id="UP001055879"/>
    </source>
</evidence>
<comment type="caution">
    <text evidence="1">The sequence shown here is derived from an EMBL/GenBank/DDBJ whole genome shotgun (WGS) entry which is preliminary data.</text>
</comment>
<keyword evidence="2" id="KW-1185">Reference proteome</keyword>
<sequence>MNDPITKVEQGFIPNKPASRLSIECFTRMSSGTGRTSIELKLTFGLLSKSIQQNSENNSFTGSLLLFYEVKS</sequence>
<gene>
    <name evidence="1" type="ORF">L6452_16136</name>
</gene>
<name>A0ACB9BZV3_ARCLA</name>
<reference evidence="1 2" key="2">
    <citation type="journal article" date="2022" name="Mol. Ecol. Resour.">
        <title>The genomes of chicory, endive, great burdock and yacon provide insights into Asteraceae paleo-polyploidization history and plant inulin production.</title>
        <authorList>
            <person name="Fan W."/>
            <person name="Wang S."/>
            <person name="Wang H."/>
            <person name="Wang A."/>
            <person name="Jiang F."/>
            <person name="Liu H."/>
            <person name="Zhao H."/>
            <person name="Xu D."/>
            <person name="Zhang Y."/>
        </authorList>
    </citation>
    <scope>NUCLEOTIDE SEQUENCE [LARGE SCALE GENOMIC DNA]</scope>
    <source>
        <strain evidence="2">cv. Niubang</strain>
    </source>
</reference>
<reference evidence="2" key="1">
    <citation type="journal article" date="2022" name="Mol. Ecol. Resour.">
        <title>The genomes of chicory, endive, great burdock and yacon provide insights into Asteraceae palaeo-polyploidization history and plant inulin production.</title>
        <authorList>
            <person name="Fan W."/>
            <person name="Wang S."/>
            <person name="Wang H."/>
            <person name="Wang A."/>
            <person name="Jiang F."/>
            <person name="Liu H."/>
            <person name="Zhao H."/>
            <person name="Xu D."/>
            <person name="Zhang Y."/>
        </authorList>
    </citation>
    <scope>NUCLEOTIDE SEQUENCE [LARGE SCALE GENOMIC DNA]</scope>
    <source>
        <strain evidence="2">cv. Niubang</strain>
    </source>
</reference>
<proteinExistence type="predicted"/>
<dbReference type="Proteomes" id="UP001055879">
    <property type="component" value="Linkage Group LG05"/>
</dbReference>